<organism evidence="1 2">
    <name type="scientific">Jiulongibacter sediminis</name>
    <dbReference type="NCBI Taxonomy" id="1605367"/>
    <lineage>
        <taxon>Bacteria</taxon>
        <taxon>Pseudomonadati</taxon>
        <taxon>Bacteroidota</taxon>
        <taxon>Cytophagia</taxon>
        <taxon>Cytophagales</taxon>
        <taxon>Leadbetterellaceae</taxon>
        <taxon>Jiulongibacter</taxon>
    </lineage>
</organism>
<gene>
    <name evidence="1" type="ORF">AFM12_03420</name>
</gene>
<dbReference type="OrthoDB" id="9796965at2"/>
<reference evidence="1 2" key="1">
    <citation type="submission" date="2015-07" db="EMBL/GenBank/DDBJ databases">
        <title>The draft genome sequence of Leadbetterella sp. JN14-9.</title>
        <authorList>
            <person name="Liu Y."/>
            <person name="Du J."/>
            <person name="Shao Z."/>
        </authorList>
    </citation>
    <scope>NUCLEOTIDE SEQUENCE [LARGE SCALE GENOMIC DNA]</scope>
    <source>
        <strain evidence="1 2">JN14-9</strain>
    </source>
</reference>
<sequence>MMALNHLLRFYVNYHDNEKPLIDLIKQEKYKEAFPLFISFKNSYMSVGRNFKGGNNEKIWETLIAFEPKNQDGVVKLSEKFSSDGLLIKQNAISACSKFIWLFDHDVIIFDNNVAQALKYYGTDYNEYCDKWNAKYNECRVRITEGIAKFRLSELDPIFNEEWFVKRTYDQILWNDRKAFEGI</sequence>
<evidence type="ECO:0000313" key="1">
    <source>
        <dbReference type="EMBL" id="KPM49655.1"/>
    </source>
</evidence>
<protein>
    <submittedName>
        <fullName evidence="1">Uncharacterized protein</fullName>
    </submittedName>
</protein>
<comment type="caution">
    <text evidence="1">The sequence shown here is derived from an EMBL/GenBank/DDBJ whole genome shotgun (WGS) entry which is preliminary data.</text>
</comment>
<name>A0A0P7BFL5_9BACT</name>
<dbReference type="RefSeq" id="WP_055143924.1">
    <property type="nucleotide sequence ID" value="NZ_JXSZ01000005.1"/>
</dbReference>
<dbReference type="Proteomes" id="UP000050454">
    <property type="component" value="Unassembled WGS sequence"/>
</dbReference>
<proteinExistence type="predicted"/>
<dbReference type="AlphaFoldDB" id="A0A0P7BFL5"/>
<accession>A0A0P7BFL5</accession>
<keyword evidence="2" id="KW-1185">Reference proteome</keyword>
<dbReference type="EMBL" id="LGTQ01000005">
    <property type="protein sequence ID" value="KPM49655.1"/>
    <property type="molecule type" value="Genomic_DNA"/>
</dbReference>
<evidence type="ECO:0000313" key="2">
    <source>
        <dbReference type="Proteomes" id="UP000050454"/>
    </source>
</evidence>